<dbReference type="Proteomes" id="UP000023561">
    <property type="component" value="Unassembled WGS sequence"/>
</dbReference>
<dbReference type="OrthoDB" id="10012431at2"/>
<gene>
    <name evidence="1" type="ORF">GCA01S_078_00020</name>
</gene>
<dbReference type="AlphaFoldDB" id="A0A023DK27"/>
<organism evidence="1 2">
    <name type="scientific">Parageobacillus caldoxylosilyticus NBRC 107762</name>
    <dbReference type="NCBI Taxonomy" id="1220594"/>
    <lineage>
        <taxon>Bacteria</taxon>
        <taxon>Bacillati</taxon>
        <taxon>Bacillota</taxon>
        <taxon>Bacilli</taxon>
        <taxon>Bacillales</taxon>
        <taxon>Anoxybacillaceae</taxon>
        <taxon>Saccharococcus</taxon>
    </lineage>
</organism>
<sequence>MKKINMKTEFINCLDKAFELAANGFSEVDKSDIYMTYLTGTFLVSGKFSKLEKINVESREELYKDLKEKLSSQGVNVFSLALAINKIKRKQYEKEKIETYDHDKIIILEDVTIKELSSNTILNTEYFVLFTDQIAGIIPGKLES</sequence>
<accession>A0A023DK27</accession>
<dbReference type="EMBL" id="BAWO01000078">
    <property type="protein sequence ID" value="GAJ41588.1"/>
    <property type="molecule type" value="Genomic_DNA"/>
</dbReference>
<evidence type="ECO:0000313" key="1">
    <source>
        <dbReference type="EMBL" id="GAJ41588.1"/>
    </source>
</evidence>
<name>A0A023DK27_9BACL</name>
<keyword evidence="2" id="KW-1185">Reference proteome</keyword>
<evidence type="ECO:0000313" key="2">
    <source>
        <dbReference type="Proteomes" id="UP000023561"/>
    </source>
</evidence>
<proteinExistence type="predicted"/>
<reference evidence="1 2" key="1">
    <citation type="submission" date="2014-04" db="EMBL/GenBank/DDBJ databases">
        <title>Whole genome shotgun sequence of Geobacillus caldoxylosilyticus NBRC 107762.</title>
        <authorList>
            <person name="Hosoyama A."/>
            <person name="Hosoyama Y."/>
            <person name="Katano-Makiyama Y."/>
            <person name="Tsuchikane K."/>
            <person name="Ohji S."/>
            <person name="Ichikawa N."/>
            <person name="Yamazoe A."/>
            <person name="Fujita N."/>
        </authorList>
    </citation>
    <scope>NUCLEOTIDE SEQUENCE [LARGE SCALE GENOMIC DNA]</scope>
    <source>
        <strain evidence="1 2">NBRC 107762</strain>
    </source>
</reference>
<dbReference type="RefSeq" id="WP_042411961.1">
    <property type="nucleotide sequence ID" value="NZ_BAWO01000078.1"/>
</dbReference>
<comment type="caution">
    <text evidence="1">The sequence shown here is derived from an EMBL/GenBank/DDBJ whole genome shotgun (WGS) entry which is preliminary data.</text>
</comment>
<protein>
    <submittedName>
        <fullName evidence="1">Uncharacterized protein</fullName>
    </submittedName>
</protein>